<reference evidence="1 2" key="1">
    <citation type="journal article" date="2016" name="DNA Res.">
        <title>The draft genome of MD-2 pineapple using hybrid error correction of long reads.</title>
        <authorList>
            <person name="Redwan R.M."/>
            <person name="Saidin A."/>
            <person name="Kumar S.V."/>
        </authorList>
    </citation>
    <scope>NUCLEOTIDE SEQUENCE [LARGE SCALE GENOMIC DNA]</scope>
    <source>
        <strain evidence="2">cv. MD2</strain>
        <tissue evidence="1">Leaf</tissue>
    </source>
</reference>
<protein>
    <submittedName>
        <fullName evidence="1">Uncharacterized protein</fullName>
    </submittedName>
</protein>
<accession>A0A199UR35</accession>
<evidence type="ECO:0000313" key="2">
    <source>
        <dbReference type="Proteomes" id="UP000092600"/>
    </source>
</evidence>
<dbReference type="AlphaFoldDB" id="A0A199UR35"/>
<organism evidence="1 2">
    <name type="scientific">Ananas comosus</name>
    <name type="common">Pineapple</name>
    <name type="synonym">Ananas ananas</name>
    <dbReference type="NCBI Taxonomy" id="4615"/>
    <lineage>
        <taxon>Eukaryota</taxon>
        <taxon>Viridiplantae</taxon>
        <taxon>Streptophyta</taxon>
        <taxon>Embryophyta</taxon>
        <taxon>Tracheophyta</taxon>
        <taxon>Spermatophyta</taxon>
        <taxon>Magnoliopsida</taxon>
        <taxon>Liliopsida</taxon>
        <taxon>Poales</taxon>
        <taxon>Bromeliaceae</taxon>
        <taxon>Bromelioideae</taxon>
        <taxon>Ananas</taxon>
    </lineage>
</organism>
<gene>
    <name evidence="1" type="ORF">ACMD2_26025</name>
</gene>
<proteinExistence type="predicted"/>
<comment type="caution">
    <text evidence="1">The sequence shown here is derived from an EMBL/GenBank/DDBJ whole genome shotgun (WGS) entry which is preliminary data.</text>
</comment>
<evidence type="ECO:0000313" key="1">
    <source>
        <dbReference type="EMBL" id="OAY67085.1"/>
    </source>
</evidence>
<sequence length="39" mass="4213">MDGGIELAIDVNVQSEIMEKLFAAANAVEMINHPFHGIS</sequence>
<dbReference type="Proteomes" id="UP000092600">
    <property type="component" value="Unassembled WGS sequence"/>
</dbReference>
<name>A0A199UR35_ANACO</name>
<dbReference type="EMBL" id="LSRQ01005720">
    <property type="protein sequence ID" value="OAY67085.1"/>
    <property type="molecule type" value="Genomic_DNA"/>
</dbReference>